<dbReference type="Pfam" id="PF00069">
    <property type="entry name" value="Pkinase"/>
    <property type="match status" value="1"/>
</dbReference>
<evidence type="ECO:0000313" key="4">
    <source>
        <dbReference type="Proteomes" id="UP000019116"/>
    </source>
</evidence>
<evidence type="ECO:0000259" key="2">
    <source>
        <dbReference type="PROSITE" id="PS50011"/>
    </source>
</evidence>
<dbReference type="SUPFAM" id="SSF56112">
    <property type="entry name" value="Protein kinase-like (PK-like)"/>
    <property type="match status" value="1"/>
</dbReference>
<proteinExistence type="predicted"/>
<evidence type="ECO:0000256" key="1">
    <source>
        <dbReference type="SAM" id="MobiDB-lite"/>
    </source>
</evidence>
<dbReference type="PANTHER" id="PTHR27006">
    <property type="entry name" value="PROMASTIGOTE SURFACE ANTIGEN PROTEIN PSA"/>
    <property type="match status" value="1"/>
</dbReference>
<dbReference type="OrthoDB" id="4062651at2759"/>
<sequence length="372" mass="41728">SGKVDLQEQNIVDIEELVKLCTRMEEACAGFTRFDFCQILDATENFSEKMIIGWGGFGRVYKGQLPHGLVVGIKRFDHRAMLSDFSNELQLARLRHTNVIRLLGWCIHGEERILVYKFMHNGALDHHIFDRIKGPLLDWSKRLKIIKGLVEGLVYLHKHPMLSIVHRDLKPNNIILECDMTLNISDFGSAKTLSPDVTEEHTCRVVGTSGYIAPEYAPRGVYSLKTDVFSFGILVLETISGRKNTILDNRGDTVGDLVRDAWRMWKDRRLHELVDGSLGHGYDIAEVAMYAQVALLCAQEDPVDRPAMTDVAAMLSSESMSLPTEPKEPSALSEGGAGEDTYINRSSRTIDITITSSATVLTRVRLIIDQEV</sequence>
<dbReference type="OMA" id="VKLCTRM"/>
<dbReference type="Proteomes" id="UP000019116">
    <property type="component" value="Chromosome 7D"/>
</dbReference>
<dbReference type="GO" id="GO:0004672">
    <property type="term" value="F:protein kinase activity"/>
    <property type="evidence" value="ECO:0007669"/>
    <property type="project" value="InterPro"/>
</dbReference>
<dbReference type="InterPro" id="IPR000719">
    <property type="entry name" value="Prot_kinase_dom"/>
</dbReference>
<dbReference type="Gramene" id="TraesCS7D03G1003900.2">
    <property type="protein sequence ID" value="TraesCS7D03G1003900.2.CDS"/>
    <property type="gene ID" value="TraesCS7D03G1003900"/>
</dbReference>
<dbReference type="PROSITE" id="PS50011">
    <property type="entry name" value="PROTEIN_KINASE_DOM"/>
    <property type="match status" value="1"/>
</dbReference>
<dbReference type="PROSITE" id="PS00108">
    <property type="entry name" value="PROTEIN_KINASE_ST"/>
    <property type="match status" value="1"/>
</dbReference>
<dbReference type="InterPro" id="IPR008271">
    <property type="entry name" value="Ser/Thr_kinase_AS"/>
</dbReference>
<evidence type="ECO:0000313" key="3">
    <source>
        <dbReference type="EnsemblPlants" id="TraesCS7D02G424800.2"/>
    </source>
</evidence>
<dbReference type="Gene3D" id="1.10.510.10">
    <property type="entry name" value="Transferase(Phosphotransferase) domain 1"/>
    <property type="match status" value="1"/>
</dbReference>
<feature type="region of interest" description="Disordered" evidence="1">
    <location>
        <begin position="317"/>
        <end position="340"/>
    </location>
</feature>
<dbReference type="STRING" id="4565.A0A3B6TJM6"/>
<dbReference type="InterPro" id="IPR011009">
    <property type="entry name" value="Kinase-like_dom_sf"/>
</dbReference>
<protein>
    <recommendedName>
        <fullName evidence="2">Protein kinase domain-containing protein</fullName>
    </recommendedName>
</protein>
<dbReference type="SMART" id="SM00220">
    <property type="entry name" value="S_TKc"/>
    <property type="match status" value="1"/>
</dbReference>
<reference evidence="3" key="1">
    <citation type="submission" date="2018-08" db="EMBL/GenBank/DDBJ databases">
        <authorList>
            <person name="Rossello M."/>
        </authorList>
    </citation>
    <scope>NUCLEOTIDE SEQUENCE [LARGE SCALE GENOMIC DNA]</scope>
    <source>
        <strain evidence="3">cv. Chinese Spring</strain>
    </source>
</reference>
<organism evidence="3">
    <name type="scientific">Triticum aestivum</name>
    <name type="common">Wheat</name>
    <dbReference type="NCBI Taxonomy" id="4565"/>
    <lineage>
        <taxon>Eukaryota</taxon>
        <taxon>Viridiplantae</taxon>
        <taxon>Streptophyta</taxon>
        <taxon>Embryophyta</taxon>
        <taxon>Tracheophyta</taxon>
        <taxon>Spermatophyta</taxon>
        <taxon>Magnoliopsida</taxon>
        <taxon>Liliopsida</taxon>
        <taxon>Poales</taxon>
        <taxon>Poaceae</taxon>
        <taxon>BOP clade</taxon>
        <taxon>Pooideae</taxon>
        <taxon>Triticodae</taxon>
        <taxon>Triticeae</taxon>
        <taxon>Triticinae</taxon>
        <taxon>Triticum</taxon>
    </lineage>
</organism>
<accession>A0A3B6TJM6</accession>
<dbReference type="EnsemblPlants" id="TraesCS7D02G424800.2">
    <property type="protein sequence ID" value="TraesCS7D02G424800.2"/>
    <property type="gene ID" value="TraesCS7D02G424800"/>
</dbReference>
<dbReference type="Gramene" id="TraesCS7D02G424800.2">
    <property type="protein sequence ID" value="TraesCS7D02G424800.2"/>
    <property type="gene ID" value="TraesCS7D02G424800"/>
</dbReference>
<reference evidence="3" key="2">
    <citation type="submission" date="2018-10" db="UniProtKB">
        <authorList>
            <consortium name="EnsemblPlants"/>
        </authorList>
    </citation>
    <scope>IDENTIFICATION</scope>
</reference>
<name>A0A3B6TJM6_WHEAT</name>
<dbReference type="GO" id="GO:0005524">
    <property type="term" value="F:ATP binding"/>
    <property type="evidence" value="ECO:0007669"/>
    <property type="project" value="InterPro"/>
</dbReference>
<keyword evidence="4" id="KW-1185">Reference proteome</keyword>
<dbReference type="Gene3D" id="3.30.200.20">
    <property type="entry name" value="Phosphorylase Kinase, domain 1"/>
    <property type="match status" value="1"/>
</dbReference>
<feature type="domain" description="Protein kinase" evidence="2">
    <location>
        <begin position="46"/>
        <end position="320"/>
    </location>
</feature>
<dbReference type="PANTHER" id="PTHR27006:SF588">
    <property type="entry name" value="PROTEIN KINASE DOMAIN-CONTAINING PROTEIN"/>
    <property type="match status" value="1"/>
</dbReference>
<dbReference type="AlphaFoldDB" id="A0A3B6TJM6"/>
<dbReference type="SMR" id="A0A3B6TJM6"/>
<dbReference type="FunFam" id="1.10.510.10:FF:000384">
    <property type="entry name" value="G-type lectin S-receptor-like serine/threonine-protein kinase"/>
    <property type="match status" value="1"/>
</dbReference>